<feature type="domain" description="MoaF C-terminal" evidence="2">
    <location>
        <begin position="153"/>
        <end position="263"/>
    </location>
</feature>
<name>A0A9P7H6G5_9HYPO</name>
<gene>
    <name evidence="3" type="ORF">KAF25_000404</name>
</gene>
<dbReference type="Pfam" id="PF17409">
    <property type="entry name" value="MoaF_C"/>
    <property type="match status" value="1"/>
</dbReference>
<dbReference type="Proteomes" id="UP000782241">
    <property type="component" value="Unassembled WGS sequence"/>
</dbReference>
<comment type="caution">
    <text evidence="3">The sequence shown here is derived from an EMBL/GenBank/DDBJ whole genome shotgun (WGS) entry which is preliminary data.</text>
</comment>
<feature type="domain" description="Molybdenum cofactor biosynthesis protein F N-terminal" evidence="1">
    <location>
        <begin position="19"/>
        <end position="126"/>
    </location>
</feature>
<evidence type="ECO:0000313" key="4">
    <source>
        <dbReference type="Proteomes" id="UP000782241"/>
    </source>
</evidence>
<proteinExistence type="predicted"/>
<dbReference type="Gene3D" id="2.40.128.20">
    <property type="match status" value="2"/>
</dbReference>
<evidence type="ECO:0000313" key="3">
    <source>
        <dbReference type="EMBL" id="KAG5659202.1"/>
    </source>
</evidence>
<protein>
    <recommendedName>
        <fullName evidence="5">Molybdenum cofactor biosynthesis protein F</fullName>
    </recommendedName>
</protein>
<sequence length="277" mass="31265">MVPSATPENQNPDFVPVTKWPTLHEMADGFGEHLMQASAKLQGKCFEHTYDSGWKISHNFGADTVTWKILGGEGAGLTAPAKYKAYEVRPDIFFVDFFKPTYDEVVSLIIDTVTGQAIAGVSSFKDENGKRRTATSFINAVAFGDKRVEPFPVTDELIGKHILYRYTPRDAYEHVYLNKGTMTWHCLSGTEEGIADAEKCQMLKLRDNLYMLFWTETVMPVESIVVIDLENMRSTGRFYCWDPKPKEAVHVRFGSYATVLAQTSPLETLRKVSQNKL</sequence>
<dbReference type="InterPro" id="IPR024724">
    <property type="entry name" value="MoaF_N"/>
</dbReference>
<dbReference type="Pfam" id="PF10703">
    <property type="entry name" value="MoaF"/>
    <property type="match status" value="1"/>
</dbReference>
<dbReference type="AlphaFoldDB" id="A0A9P7H6G5"/>
<evidence type="ECO:0000259" key="1">
    <source>
        <dbReference type="Pfam" id="PF10703"/>
    </source>
</evidence>
<reference evidence="3" key="1">
    <citation type="submission" date="2021-04" db="EMBL/GenBank/DDBJ databases">
        <title>Draft genome of Fusarium avenaceum strain F156N33, isolated from an atmospheric sample in Virginia.</title>
        <authorList>
            <person name="Yang S."/>
            <person name="Vinatzer B.A."/>
            <person name="Coleman J."/>
        </authorList>
    </citation>
    <scope>NUCLEOTIDE SEQUENCE</scope>
    <source>
        <strain evidence="3">F156N33</strain>
    </source>
</reference>
<dbReference type="EMBL" id="JAGPUO010000012">
    <property type="protein sequence ID" value="KAG5659202.1"/>
    <property type="molecule type" value="Genomic_DNA"/>
</dbReference>
<accession>A0A9P7H6G5</accession>
<keyword evidence="4" id="KW-1185">Reference proteome</keyword>
<dbReference type="InterPro" id="IPR012674">
    <property type="entry name" value="Calycin"/>
</dbReference>
<dbReference type="InterPro" id="IPR035348">
    <property type="entry name" value="MoaF_C"/>
</dbReference>
<evidence type="ECO:0008006" key="5">
    <source>
        <dbReference type="Google" id="ProtNLM"/>
    </source>
</evidence>
<organism evidence="3 4">
    <name type="scientific">Fusarium avenaceum</name>
    <dbReference type="NCBI Taxonomy" id="40199"/>
    <lineage>
        <taxon>Eukaryota</taxon>
        <taxon>Fungi</taxon>
        <taxon>Dikarya</taxon>
        <taxon>Ascomycota</taxon>
        <taxon>Pezizomycotina</taxon>
        <taxon>Sordariomycetes</taxon>
        <taxon>Hypocreomycetidae</taxon>
        <taxon>Hypocreales</taxon>
        <taxon>Nectriaceae</taxon>
        <taxon>Fusarium</taxon>
        <taxon>Fusarium tricinctum species complex</taxon>
    </lineage>
</organism>
<evidence type="ECO:0000259" key="2">
    <source>
        <dbReference type="Pfam" id="PF17409"/>
    </source>
</evidence>